<reference evidence="3" key="1">
    <citation type="submission" date="2025-08" db="UniProtKB">
        <authorList>
            <consortium name="Ensembl"/>
        </authorList>
    </citation>
    <scope>IDENTIFICATION</scope>
</reference>
<feature type="compositionally biased region" description="Basic and acidic residues" evidence="1">
    <location>
        <begin position="375"/>
        <end position="384"/>
    </location>
</feature>
<feature type="region of interest" description="Disordered" evidence="1">
    <location>
        <begin position="314"/>
        <end position="443"/>
    </location>
</feature>
<accession>A0A3Q2PCP4</accession>
<dbReference type="PANTHER" id="PTHR28495:SF1">
    <property type="entry name" value="GENE, 17266-RELATED"/>
    <property type="match status" value="1"/>
</dbReference>
<protein>
    <recommendedName>
        <fullName evidence="2">DUF4708 domain-containing protein</fullName>
    </recommendedName>
</protein>
<dbReference type="InterPro" id="IPR031643">
    <property type="entry name" value="DUF4708"/>
</dbReference>
<keyword evidence="4" id="KW-1185">Reference proteome</keyword>
<organism evidence="3 4">
    <name type="scientific">Fundulus heteroclitus</name>
    <name type="common">Killifish</name>
    <name type="synonym">Mummichog</name>
    <dbReference type="NCBI Taxonomy" id="8078"/>
    <lineage>
        <taxon>Eukaryota</taxon>
        <taxon>Metazoa</taxon>
        <taxon>Chordata</taxon>
        <taxon>Craniata</taxon>
        <taxon>Vertebrata</taxon>
        <taxon>Euteleostomi</taxon>
        <taxon>Actinopterygii</taxon>
        <taxon>Neopterygii</taxon>
        <taxon>Teleostei</taxon>
        <taxon>Neoteleostei</taxon>
        <taxon>Acanthomorphata</taxon>
        <taxon>Ovalentaria</taxon>
        <taxon>Atherinomorphae</taxon>
        <taxon>Cyprinodontiformes</taxon>
        <taxon>Fundulidae</taxon>
        <taxon>Fundulus</taxon>
    </lineage>
</organism>
<dbReference type="STRING" id="8078.ENSFHEP00000009825"/>
<dbReference type="Ensembl" id="ENSFHET00000016370.1">
    <property type="protein sequence ID" value="ENSFHEP00000009825.1"/>
    <property type="gene ID" value="ENSFHEG00000011084.1"/>
</dbReference>
<reference evidence="3" key="2">
    <citation type="submission" date="2025-09" db="UniProtKB">
        <authorList>
            <consortium name="Ensembl"/>
        </authorList>
    </citation>
    <scope>IDENTIFICATION</scope>
</reference>
<name>A0A3Q2PCP4_FUNHE</name>
<evidence type="ECO:0000259" key="2">
    <source>
        <dbReference type="Pfam" id="PF15813"/>
    </source>
</evidence>
<sequence length="469" mass="51097">MGTGRLDAVSMELSTSEGQLCFSLEASSVRLPPPTLEDFELPALVLRRFCSDPEAVLHLSSAGRPIWCHVLPSMKKGQIITISRQLPPDGPFRTYRDLQSHWNRLYGYRLPDLEQQEAVYCSVYFRPVGDRLFTYPLICVRLQPAQRCPRVDPQAAPARFLSDVRTRLQSVCGFPTRMTSRPSYPTARLNTAAAMQVLSPDQVNLTVSLSQPPSTSSRLQPPWVPLSQQEVQTHRPRPGSSFCQNLRPASSLSEPPRLVPIFRNREPSRLINVALLRAQRQPSGTGPKRHRIALPVPVGSKSTVTAASLASLSASSLPLPPPRVPRFGNRPKNPSGAASRPSGQPRVNRISSLSPVSRRIPALIVPPKPRTKSSKTSERVRPEDASETQKTTAGSGRIRPKSIMKTNSTGGPEGNTEPEMDPPPIASEGISASISKKKVSPRSLGPLVLVGPLEPQQLVLKSGANPGSV</sequence>
<dbReference type="GeneTree" id="ENSGT00940000171800"/>
<evidence type="ECO:0000313" key="4">
    <source>
        <dbReference type="Proteomes" id="UP000265000"/>
    </source>
</evidence>
<dbReference type="Pfam" id="PF15813">
    <property type="entry name" value="DUF4708"/>
    <property type="match status" value="1"/>
</dbReference>
<dbReference type="Proteomes" id="UP000265000">
    <property type="component" value="Unplaced"/>
</dbReference>
<feature type="domain" description="DUF4708" evidence="2">
    <location>
        <begin position="3"/>
        <end position="149"/>
    </location>
</feature>
<dbReference type="AlphaFoldDB" id="A0A3Q2PCP4"/>
<evidence type="ECO:0000256" key="1">
    <source>
        <dbReference type="SAM" id="MobiDB-lite"/>
    </source>
</evidence>
<proteinExistence type="predicted"/>
<evidence type="ECO:0000313" key="3">
    <source>
        <dbReference type="Ensembl" id="ENSFHEP00000009825.1"/>
    </source>
</evidence>
<dbReference type="PANTHER" id="PTHR28495">
    <property type="entry name" value="HYPOTHETICAL PROTEIN LOC100359752"/>
    <property type="match status" value="1"/>
</dbReference>